<keyword evidence="3" id="KW-1185">Reference proteome</keyword>
<organism evidence="2 3">
    <name type="scientific">Cinara cedri</name>
    <dbReference type="NCBI Taxonomy" id="506608"/>
    <lineage>
        <taxon>Eukaryota</taxon>
        <taxon>Metazoa</taxon>
        <taxon>Ecdysozoa</taxon>
        <taxon>Arthropoda</taxon>
        <taxon>Hexapoda</taxon>
        <taxon>Insecta</taxon>
        <taxon>Pterygota</taxon>
        <taxon>Neoptera</taxon>
        <taxon>Paraneoptera</taxon>
        <taxon>Hemiptera</taxon>
        <taxon>Sternorrhyncha</taxon>
        <taxon>Aphidomorpha</taxon>
        <taxon>Aphidoidea</taxon>
        <taxon>Aphididae</taxon>
        <taxon>Lachninae</taxon>
        <taxon>Cinara</taxon>
    </lineage>
</organism>
<evidence type="ECO:0000313" key="2">
    <source>
        <dbReference type="EMBL" id="VVC24493.1"/>
    </source>
</evidence>
<feature type="domain" description="HAT C-terminal dimerisation" evidence="1">
    <location>
        <begin position="63"/>
        <end position="106"/>
    </location>
</feature>
<dbReference type="Pfam" id="PF05699">
    <property type="entry name" value="Dimer_Tnp_hAT"/>
    <property type="match status" value="1"/>
</dbReference>
<gene>
    <name evidence="2" type="ORF">CINCED_3A020863</name>
</gene>
<dbReference type="SUPFAM" id="SSF53098">
    <property type="entry name" value="Ribonuclease H-like"/>
    <property type="match status" value="1"/>
</dbReference>
<dbReference type="GO" id="GO:0046983">
    <property type="term" value="F:protein dimerization activity"/>
    <property type="evidence" value="ECO:0007669"/>
    <property type="project" value="InterPro"/>
</dbReference>
<dbReference type="InterPro" id="IPR012337">
    <property type="entry name" value="RNaseH-like_sf"/>
</dbReference>
<accession>A0A5E4M0L2</accession>
<dbReference type="OrthoDB" id="6608957at2759"/>
<sequence length="115" mass="13146">MEYRNFTMSFSKLQSGICPKKLHENIVISDDTENSIDEDDCEMDDEDISHNDNLKKMVFSSEIFELLNSFKLASSFPNLYMAYKSLCTIPATSVSSERSFSKVKLINIRLRSTIG</sequence>
<proteinExistence type="predicted"/>
<evidence type="ECO:0000313" key="3">
    <source>
        <dbReference type="Proteomes" id="UP000325440"/>
    </source>
</evidence>
<dbReference type="InterPro" id="IPR008906">
    <property type="entry name" value="HATC_C_dom"/>
</dbReference>
<protein>
    <submittedName>
        <fullName evidence="2">Ribonuclease H-like domain,HAT, C-terminal dimerisation domain</fullName>
    </submittedName>
</protein>
<name>A0A5E4M0L2_9HEMI</name>
<dbReference type="EMBL" id="CABPRJ010000003">
    <property type="protein sequence ID" value="VVC24493.1"/>
    <property type="molecule type" value="Genomic_DNA"/>
</dbReference>
<reference evidence="2 3" key="1">
    <citation type="submission" date="2019-08" db="EMBL/GenBank/DDBJ databases">
        <authorList>
            <person name="Alioto T."/>
            <person name="Alioto T."/>
            <person name="Gomez Garrido J."/>
        </authorList>
    </citation>
    <scope>NUCLEOTIDE SEQUENCE [LARGE SCALE GENOMIC DNA]</scope>
</reference>
<evidence type="ECO:0000259" key="1">
    <source>
        <dbReference type="Pfam" id="PF05699"/>
    </source>
</evidence>
<dbReference type="Proteomes" id="UP000325440">
    <property type="component" value="Unassembled WGS sequence"/>
</dbReference>
<dbReference type="AlphaFoldDB" id="A0A5E4M0L2"/>